<dbReference type="InterPro" id="IPR000683">
    <property type="entry name" value="Gfo/Idh/MocA-like_OxRdtase_N"/>
</dbReference>
<dbReference type="KEGG" id="emi:Emin_0199"/>
<dbReference type="RefSeq" id="WP_012414378.1">
    <property type="nucleotide sequence ID" value="NC_010644.1"/>
</dbReference>
<dbReference type="Gene3D" id="3.40.50.720">
    <property type="entry name" value="NAD(P)-binding Rossmann-like Domain"/>
    <property type="match status" value="1"/>
</dbReference>
<evidence type="ECO:0000259" key="2">
    <source>
        <dbReference type="Pfam" id="PF01408"/>
    </source>
</evidence>
<evidence type="ECO:0000313" key="4">
    <source>
        <dbReference type="EMBL" id="ACC97763.1"/>
    </source>
</evidence>
<dbReference type="Pfam" id="PF01408">
    <property type="entry name" value="GFO_IDH_MocA"/>
    <property type="match status" value="1"/>
</dbReference>
<gene>
    <name evidence="4" type="ordered locus">Emin_0199</name>
</gene>
<dbReference type="Gene3D" id="3.30.360.10">
    <property type="entry name" value="Dihydrodipicolinate Reductase, domain 2"/>
    <property type="match status" value="1"/>
</dbReference>
<evidence type="ECO:0000256" key="1">
    <source>
        <dbReference type="ARBA" id="ARBA00023002"/>
    </source>
</evidence>
<keyword evidence="1" id="KW-0560">Oxidoreductase</keyword>
<dbReference type="InterPro" id="IPR036291">
    <property type="entry name" value="NAD(P)-bd_dom_sf"/>
</dbReference>
<dbReference type="SUPFAM" id="SSF51735">
    <property type="entry name" value="NAD(P)-binding Rossmann-fold domains"/>
    <property type="match status" value="1"/>
</dbReference>
<organism evidence="4 5">
    <name type="scientific">Elusimicrobium minutum (strain Pei191)</name>
    <dbReference type="NCBI Taxonomy" id="445932"/>
    <lineage>
        <taxon>Bacteria</taxon>
        <taxon>Pseudomonadati</taxon>
        <taxon>Elusimicrobiota</taxon>
        <taxon>Elusimicrobia</taxon>
        <taxon>Elusimicrobiales</taxon>
        <taxon>Elusimicrobiaceae</taxon>
        <taxon>Elusimicrobium</taxon>
    </lineage>
</organism>
<reference evidence="4 5" key="1">
    <citation type="journal article" date="2009" name="Appl. Environ. Microbiol.">
        <title>Genomic analysis of 'Elusimicrobium minutum,' the first cultivated representative of the phylum 'Elusimicrobia' (formerly termite group 1).</title>
        <authorList>
            <person name="Herlemann D.P.R."/>
            <person name="Geissinger O."/>
            <person name="Ikeda-Ohtsubo W."/>
            <person name="Kunin V."/>
            <person name="Sun H."/>
            <person name="Lapidus A."/>
            <person name="Hugenholtz P."/>
            <person name="Brune A."/>
        </authorList>
    </citation>
    <scope>NUCLEOTIDE SEQUENCE [LARGE SCALE GENOMIC DNA]</scope>
    <source>
        <strain evidence="4 5">Pei191</strain>
    </source>
</reference>
<dbReference type="AlphaFoldDB" id="B2KB04"/>
<dbReference type="STRING" id="445932.Emin_0199"/>
<keyword evidence="5" id="KW-1185">Reference proteome</keyword>
<dbReference type="SUPFAM" id="SSF55347">
    <property type="entry name" value="Glyceraldehyde-3-phosphate dehydrogenase-like, C-terminal domain"/>
    <property type="match status" value="1"/>
</dbReference>
<name>B2KB04_ELUMP</name>
<dbReference type="Pfam" id="PF02894">
    <property type="entry name" value="GFO_IDH_MocA_C"/>
    <property type="match status" value="1"/>
</dbReference>
<proteinExistence type="predicted"/>
<dbReference type="InterPro" id="IPR050463">
    <property type="entry name" value="Gfo/Idh/MocA_oxidrdct_glycsds"/>
</dbReference>
<dbReference type="EMBL" id="CP001055">
    <property type="protein sequence ID" value="ACC97763.1"/>
    <property type="molecule type" value="Genomic_DNA"/>
</dbReference>
<dbReference type="GO" id="GO:0016491">
    <property type="term" value="F:oxidoreductase activity"/>
    <property type="evidence" value="ECO:0007669"/>
    <property type="project" value="UniProtKB-KW"/>
</dbReference>
<dbReference type="Proteomes" id="UP000001029">
    <property type="component" value="Chromosome"/>
</dbReference>
<protein>
    <submittedName>
        <fullName evidence="4">Oxidoreductase family protein</fullName>
    </submittedName>
</protein>
<dbReference type="HOGENOM" id="CLU_023194_17_0_0"/>
<feature type="domain" description="Gfo/Idh/MocA-like oxidoreductase C-terminal" evidence="3">
    <location>
        <begin position="142"/>
        <end position="369"/>
    </location>
</feature>
<dbReference type="InterPro" id="IPR004104">
    <property type="entry name" value="Gfo/Idh/MocA-like_OxRdtase_C"/>
</dbReference>
<sequence>MKEIKVGLLGCGFMGRAHMAGYQTIPLYYNNDFKIKFAGVCNRTLEKAEYFKEAFGFEYATSNPEDILNDPSIDVIDICTPNANHKNEILKALDNKKHIYCEKPVVVGEEEIKAVLSHPNLDKVTTQVVFNNRFYPAAIRAKQLIGEGRLGKIFSFRGVMLHNSSVDVLKPVSWRQTVEGNGGVVYDLSAHLSDMVYNLLGEFESVYTKNQIAHPVRKDKDGKDVKIEIEDATYSLVKLKNGAMGTMETTKIATGKNGNFKLEIHGEKGALALDLIDPNWLYFYDNTAPASPNGGMKGFTKIETMQRYGADCVFPPGNHTLGFLRAHVDCLHNFLTCVSKGAAANPSIKDGLYVQSVLEAMHKSAKTRTEAFVS</sequence>
<dbReference type="PANTHER" id="PTHR43818">
    <property type="entry name" value="BCDNA.GH03377"/>
    <property type="match status" value="1"/>
</dbReference>
<dbReference type="GO" id="GO:0000166">
    <property type="term" value="F:nucleotide binding"/>
    <property type="evidence" value="ECO:0007669"/>
    <property type="project" value="InterPro"/>
</dbReference>
<feature type="domain" description="Gfo/Idh/MocA-like oxidoreductase N-terminal" evidence="2">
    <location>
        <begin position="4"/>
        <end position="118"/>
    </location>
</feature>
<dbReference type="OrthoDB" id="9815825at2"/>
<accession>B2KB04</accession>
<evidence type="ECO:0000259" key="3">
    <source>
        <dbReference type="Pfam" id="PF02894"/>
    </source>
</evidence>
<evidence type="ECO:0000313" key="5">
    <source>
        <dbReference type="Proteomes" id="UP000001029"/>
    </source>
</evidence>
<dbReference type="PANTHER" id="PTHR43818:SF11">
    <property type="entry name" value="BCDNA.GH03377"/>
    <property type="match status" value="1"/>
</dbReference>